<comment type="caution">
    <text evidence="1">The sequence shown here is derived from an EMBL/GenBank/DDBJ whole genome shotgun (WGS) entry which is preliminary data.</text>
</comment>
<dbReference type="Proteomes" id="UP001642464">
    <property type="component" value="Unassembled WGS sequence"/>
</dbReference>
<keyword evidence="2" id="KW-1185">Reference proteome</keyword>
<dbReference type="EMBL" id="CAXAMM010035113">
    <property type="protein sequence ID" value="CAK9073833.1"/>
    <property type="molecule type" value="Genomic_DNA"/>
</dbReference>
<accession>A0ABP0PDY6</accession>
<protein>
    <submittedName>
        <fullName evidence="1">Uncharacterized protein</fullName>
    </submittedName>
</protein>
<gene>
    <name evidence="1" type="ORF">SCF082_LOCUS36063</name>
</gene>
<sequence>MMFFDEADQALQEGVALDVVSLGAAVYALCPTWRAAQAVLRDLQGRDLEANAFVESSILAGLATGVQWQSSLLCFSQSGIWRDVSLGAAAWSPRCALPHMARRLAPGLRGGVHRTASLTLNRSFR</sequence>
<organism evidence="1 2">
    <name type="scientific">Durusdinium trenchii</name>
    <dbReference type="NCBI Taxonomy" id="1381693"/>
    <lineage>
        <taxon>Eukaryota</taxon>
        <taxon>Sar</taxon>
        <taxon>Alveolata</taxon>
        <taxon>Dinophyceae</taxon>
        <taxon>Suessiales</taxon>
        <taxon>Symbiodiniaceae</taxon>
        <taxon>Durusdinium</taxon>
    </lineage>
</organism>
<evidence type="ECO:0000313" key="2">
    <source>
        <dbReference type="Proteomes" id="UP001642464"/>
    </source>
</evidence>
<evidence type="ECO:0000313" key="1">
    <source>
        <dbReference type="EMBL" id="CAK9073833.1"/>
    </source>
</evidence>
<reference evidence="1 2" key="1">
    <citation type="submission" date="2024-02" db="EMBL/GenBank/DDBJ databases">
        <authorList>
            <person name="Chen Y."/>
            <person name="Shah S."/>
            <person name="Dougan E. K."/>
            <person name="Thang M."/>
            <person name="Chan C."/>
        </authorList>
    </citation>
    <scope>NUCLEOTIDE SEQUENCE [LARGE SCALE GENOMIC DNA]</scope>
</reference>
<name>A0ABP0PDY6_9DINO</name>
<proteinExistence type="predicted"/>